<evidence type="ECO:0000256" key="1">
    <source>
        <dbReference type="ARBA" id="ARBA00006723"/>
    </source>
</evidence>
<dbReference type="AlphaFoldDB" id="A0A1E5XRT9"/>
<dbReference type="GO" id="GO:0016853">
    <property type="term" value="F:isomerase activity"/>
    <property type="evidence" value="ECO:0007669"/>
    <property type="project" value="UniProtKB-KW"/>
</dbReference>
<dbReference type="PANTHER" id="PTHR35530:SF1">
    <property type="entry name" value="2-HYDROXYMUCONATE TAUTOMERASE"/>
    <property type="match status" value="1"/>
</dbReference>
<dbReference type="OrthoDB" id="8098375at2"/>
<evidence type="ECO:0000313" key="4">
    <source>
        <dbReference type="EMBL" id="OEO31316.1"/>
    </source>
</evidence>
<gene>
    <name evidence="4" type="ORF">VW23_016655</name>
</gene>
<dbReference type="Proteomes" id="UP000095463">
    <property type="component" value="Unassembled WGS sequence"/>
</dbReference>
<name>A0A1E5XRT9_9HYPH</name>
<reference evidence="4 5" key="1">
    <citation type="journal article" date="2015" name="Genome Announc.">
        <title>Genome Assemblies of Three Soil-Associated Devosia species: D. insulae, D. limi, and D. soli.</title>
        <authorList>
            <person name="Hassan Y.I."/>
            <person name="Lepp D."/>
            <person name="Zhou T."/>
        </authorList>
    </citation>
    <scope>NUCLEOTIDE SEQUENCE [LARGE SCALE GENOMIC DNA]</scope>
    <source>
        <strain evidence="4 5">DS-56</strain>
    </source>
</reference>
<protein>
    <submittedName>
        <fullName evidence="4">4-oxalocrotonate tautomerase</fullName>
    </submittedName>
</protein>
<comment type="similarity">
    <text evidence="1">Belongs to the 4-oxalocrotonate tautomerase family.</text>
</comment>
<evidence type="ECO:0000313" key="5">
    <source>
        <dbReference type="Proteomes" id="UP000095463"/>
    </source>
</evidence>
<accession>A0A1E5XRT9</accession>
<dbReference type="PANTHER" id="PTHR35530">
    <property type="entry name" value="TAUTOMERASE-RELATED"/>
    <property type="match status" value="1"/>
</dbReference>
<sequence>MPEVLVHIVEGRSKESKKALMKDITDAVVKNFNVPAERVVVQIVESPRDSKSRGGVPFDEM</sequence>
<dbReference type="EMBL" id="LAJE02000161">
    <property type="protein sequence ID" value="OEO31316.1"/>
    <property type="molecule type" value="Genomic_DNA"/>
</dbReference>
<dbReference type="RefSeq" id="WP_069909458.1">
    <property type="nucleotide sequence ID" value="NZ_LAJE02000161.1"/>
</dbReference>
<proteinExistence type="inferred from homology"/>
<organism evidence="4 5">
    <name type="scientific">Devosia insulae DS-56</name>
    <dbReference type="NCBI Taxonomy" id="1116389"/>
    <lineage>
        <taxon>Bacteria</taxon>
        <taxon>Pseudomonadati</taxon>
        <taxon>Pseudomonadota</taxon>
        <taxon>Alphaproteobacteria</taxon>
        <taxon>Hyphomicrobiales</taxon>
        <taxon>Devosiaceae</taxon>
        <taxon>Devosia</taxon>
    </lineage>
</organism>
<feature type="domain" description="4-oxalocrotonate tautomerase-like" evidence="3">
    <location>
        <begin position="4"/>
        <end position="58"/>
    </location>
</feature>
<keyword evidence="2" id="KW-0413">Isomerase</keyword>
<evidence type="ECO:0000256" key="2">
    <source>
        <dbReference type="ARBA" id="ARBA00023235"/>
    </source>
</evidence>
<comment type="caution">
    <text evidence="4">The sequence shown here is derived from an EMBL/GenBank/DDBJ whole genome shotgun (WGS) entry which is preliminary data.</text>
</comment>
<evidence type="ECO:0000259" key="3">
    <source>
        <dbReference type="Pfam" id="PF01361"/>
    </source>
</evidence>
<dbReference type="Pfam" id="PF01361">
    <property type="entry name" value="Tautomerase"/>
    <property type="match status" value="1"/>
</dbReference>
<keyword evidence="5" id="KW-1185">Reference proteome</keyword>
<dbReference type="InterPro" id="IPR004370">
    <property type="entry name" value="4-OT-like_dom"/>
</dbReference>
<dbReference type="SUPFAM" id="SSF55331">
    <property type="entry name" value="Tautomerase/MIF"/>
    <property type="match status" value="1"/>
</dbReference>
<dbReference type="Gene3D" id="3.30.429.10">
    <property type="entry name" value="Macrophage Migration Inhibitory Factor"/>
    <property type="match status" value="1"/>
</dbReference>
<dbReference type="InterPro" id="IPR014347">
    <property type="entry name" value="Tautomerase/MIF_sf"/>
</dbReference>